<reference evidence="3 4" key="1">
    <citation type="submission" date="2020-08" db="EMBL/GenBank/DDBJ databases">
        <title>Genomic Encyclopedia of Type Strains, Phase IV (KMG-IV): sequencing the most valuable type-strain genomes for metagenomic binning, comparative biology and taxonomic classification.</title>
        <authorList>
            <person name="Goeker M."/>
        </authorList>
    </citation>
    <scope>NUCLEOTIDE SEQUENCE [LARGE SCALE GENOMIC DNA]</scope>
    <source>
        <strain evidence="3 4">DSM 102238</strain>
    </source>
</reference>
<keyword evidence="1" id="KW-0378">Hydrolase</keyword>
<sequence>MTQPQARLVDFDVAYDNLAAVPGSAAFAPRWRSRAAAFREVQAARGLAELARVYGPHERQRLDLFRPKRDTPLGLVVFLHGCYWKANDGDAFSHVARGALDAGFAVAIPTYRLAPEVRLADIAEDAARAVGEAARMVDGPIRLAGHSAGGQLAARLVATGSSLADPVAQRVELVLPISGLHDLRPIRRTRMNDILAIDAAEARAESPLLNDPLVDARIVAVVGGDELPELRRQTALLGSSWAGLGARAGATEIPGRHHLDIVEDLENAASQITRLLTGGATL</sequence>
<name>A0A7W6H3Y0_9HYPH</name>
<dbReference type="PANTHER" id="PTHR48081:SF33">
    <property type="entry name" value="KYNURENINE FORMAMIDASE"/>
    <property type="match status" value="1"/>
</dbReference>
<dbReference type="RefSeq" id="WP_183198814.1">
    <property type="nucleotide sequence ID" value="NZ_JACIEK010000001.1"/>
</dbReference>
<dbReference type="SUPFAM" id="SSF53474">
    <property type="entry name" value="alpha/beta-Hydrolases"/>
    <property type="match status" value="1"/>
</dbReference>
<evidence type="ECO:0000256" key="1">
    <source>
        <dbReference type="ARBA" id="ARBA00022801"/>
    </source>
</evidence>
<dbReference type="PANTHER" id="PTHR48081">
    <property type="entry name" value="AB HYDROLASE SUPERFAMILY PROTEIN C4A8.06C"/>
    <property type="match status" value="1"/>
</dbReference>
<dbReference type="EMBL" id="JACIEK010000001">
    <property type="protein sequence ID" value="MBB3997383.1"/>
    <property type="molecule type" value="Genomic_DNA"/>
</dbReference>
<comment type="caution">
    <text evidence="3">The sequence shown here is derived from an EMBL/GenBank/DDBJ whole genome shotgun (WGS) entry which is preliminary data.</text>
</comment>
<gene>
    <name evidence="3" type="ORF">GGR04_001204</name>
</gene>
<dbReference type="Proteomes" id="UP000542776">
    <property type="component" value="Unassembled WGS sequence"/>
</dbReference>
<accession>A0A7W6H3Y0</accession>
<dbReference type="Gene3D" id="3.40.50.1820">
    <property type="entry name" value="alpha/beta hydrolase"/>
    <property type="match status" value="1"/>
</dbReference>
<evidence type="ECO:0000313" key="4">
    <source>
        <dbReference type="Proteomes" id="UP000542776"/>
    </source>
</evidence>
<dbReference type="InterPro" id="IPR013094">
    <property type="entry name" value="AB_hydrolase_3"/>
</dbReference>
<organism evidence="3 4">
    <name type="scientific">Aureimonas pseudogalii</name>
    <dbReference type="NCBI Taxonomy" id="1744844"/>
    <lineage>
        <taxon>Bacteria</taxon>
        <taxon>Pseudomonadati</taxon>
        <taxon>Pseudomonadota</taxon>
        <taxon>Alphaproteobacteria</taxon>
        <taxon>Hyphomicrobiales</taxon>
        <taxon>Aurantimonadaceae</taxon>
        <taxon>Aureimonas</taxon>
    </lineage>
</organism>
<proteinExistence type="predicted"/>
<dbReference type="AlphaFoldDB" id="A0A7W6H3Y0"/>
<evidence type="ECO:0000313" key="3">
    <source>
        <dbReference type="EMBL" id="MBB3997383.1"/>
    </source>
</evidence>
<dbReference type="Pfam" id="PF07859">
    <property type="entry name" value="Abhydrolase_3"/>
    <property type="match status" value="1"/>
</dbReference>
<protein>
    <submittedName>
        <fullName evidence="3">Acetyl esterase/lipase</fullName>
    </submittedName>
</protein>
<evidence type="ECO:0000259" key="2">
    <source>
        <dbReference type="Pfam" id="PF07859"/>
    </source>
</evidence>
<dbReference type="InterPro" id="IPR050300">
    <property type="entry name" value="GDXG_lipolytic_enzyme"/>
</dbReference>
<dbReference type="InterPro" id="IPR029058">
    <property type="entry name" value="AB_hydrolase_fold"/>
</dbReference>
<keyword evidence="4" id="KW-1185">Reference proteome</keyword>
<feature type="domain" description="Alpha/beta hydrolase fold-3" evidence="2">
    <location>
        <begin position="76"/>
        <end position="186"/>
    </location>
</feature>
<dbReference type="GO" id="GO:0016787">
    <property type="term" value="F:hydrolase activity"/>
    <property type="evidence" value="ECO:0007669"/>
    <property type="project" value="UniProtKB-KW"/>
</dbReference>